<feature type="transmembrane region" description="Helical" evidence="1">
    <location>
        <begin position="121"/>
        <end position="141"/>
    </location>
</feature>
<accession>A0A433X3Z7</accession>
<evidence type="ECO:0000313" key="3">
    <source>
        <dbReference type="Proteomes" id="UP000281547"/>
    </source>
</evidence>
<feature type="transmembrane region" description="Helical" evidence="1">
    <location>
        <begin position="7"/>
        <end position="30"/>
    </location>
</feature>
<keyword evidence="1" id="KW-0472">Membrane</keyword>
<gene>
    <name evidence="2" type="ORF">EMQ25_15490</name>
</gene>
<dbReference type="Proteomes" id="UP000281547">
    <property type="component" value="Unassembled WGS sequence"/>
</dbReference>
<feature type="transmembrane region" description="Helical" evidence="1">
    <location>
        <begin position="50"/>
        <end position="76"/>
    </location>
</feature>
<keyword evidence="1" id="KW-1133">Transmembrane helix</keyword>
<proteinExistence type="predicted"/>
<evidence type="ECO:0000313" key="2">
    <source>
        <dbReference type="EMBL" id="RUT28790.1"/>
    </source>
</evidence>
<dbReference type="RefSeq" id="WP_127189514.1">
    <property type="nucleotide sequence ID" value="NZ_RZNJ01000006.1"/>
</dbReference>
<evidence type="ECO:0000256" key="1">
    <source>
        <dbReference type="SAM" id="Phobius"/>
    </source>
</evidence>
<protein>
    <submittedName>
        <fullName evidence="2">Uncharacterized protein</fullName>
    </submittedName>
</protein>
<reference evidence="2 3" key="1">
    <citation type="journal article" date="2016" name="Int. J. Syst. Evol. Microbiol.">
        <title>Arsenicitalea aurantiaca gen. nov., sp. nov., a new member of the family Hyphomicrobiaceae, isolated from high-arsenic sediment.</title>
        <authorList>
            <person name="Mu Y."/>
            <person name="Zhou L."/>
            <person name="Zeng X.C."/>
            <person name="Liu L."/>
            <person name="Pan Y."/>
            <person name="Chen X."/>
            <person name="Wang J."/>
            <person name="Li S."/>
            <person name="Li W.J."/>
            <person name="Wang Y."/>
        </authorList>
    </citation>
    <scope>NUCLEOTIDE SEQUENCE [LARGE SCALE GENOMIC DNA]</scope>
    <source>
        <strain evidence="2 3">42-50</strain>
    </source>
</reference>
<sequence length="148" mass="15292">MTRNDLLSMLIFLVLGPVLGGVLVLGWYGFLDMLAGNFIPIEEMVVAAIAVGPIFLFFCYLLGLLPAAIAGGLSLFARRLVASVPLRLVLAPAFGAGAALLVSVLIAGIDLTSIGVANLRGLQAVILSVSALAALICAALGERFAARR</sequence>
<feature type="transmembrane region" description="Helical" evidence="1">
    <location>
        <begin position="88"/>
        <end position="109"/>
    </location>
</feature>
<keyword evidence="3" id="KW-1185">Reference proteome</keyword>
<dbReference type="EMBL" id="RZNJ01000006">
    <property type="protein sequence ID" value="RUT28790.1"/>
    <property type="molecule type" value="Genomic_DNA"/>
</dbReference>
<dbReference type="AlphaFoldDB" id="A0A433X3Z7"/>
<comment type="caution">
    <text evidence="2">The sequence shown here is derived from an EMBL/GenBank/DDBJ whole genome shotgun (WGS) entry which is preliminary data.</text>
</comment>
<organism evidence="2 3">
    <name type="scientific">Arsenicitalea aurantiaca</name>
    <dbReference type="NCBI Taxonomy" id="1783274"/>
    <lineage>
        <taxon>Bacteria</taxon>
        <taxon>Pseudomonadati</taxon>
        <taxon>Pseudomonadota</taxon>
        <taxon>Alphaproteobacteria</taxon>
        <taxon>Hyphomicrobiales</taxon>
        <taxon>Devosiaceae</taxon>
        <taxon>Arsenicitalea</taxon>
    </lineage>
</organism>
<name>A0A433X3Z7_9HYPH</name>
<keyword evidence="1" id="KW-0812">Transmembrane</keyword>